<evidence type="ECO:0000313" key="1">
    <source>
        <dbReference type="EMBL" id="EME67297.1"/>
    </source>
</evidence>
<comment type="caution">
    <text evidence="1">The sequence shown here is derived from an EMBL/GenBank/DDBJ whole genome shotgun (WGS) entry which is preliminary data.</text>
</comment>
<organism evidence="1 2">
    <name type="scientific">Rhodococcus ruber BKS 20-38</name>
    <dbReference type="NCBI Taxonomy" id="1278076"/>
    <lineage>
        <taxon>Bacteria</taxon>
        <taxon>Bacillati</taxon>
        <taxon>Actinomycetota</taxon>
        <taxon>Actinomycetes</taxon>
        <taxon>Mycobacteriales</taxon>
        <taxon>Nocardiaceae</taxon>
        <taxon>Rhodococcus</taxon>
    </lineage>
</organism>
<keyword evidence="2" id="KW-1185">Reference proteome</keyword>
<dbReference type="Proteomes" id="UP000011731">
    <property type="component" value="Unassembled WGS sequence"/>
</dbReference>
<evidence type="ECO:0000313" key="2">
    <source>
        <dbReference type="Proteomes" id="UP000011731"/>
    </source>
</evidence>
<protein>
    <submittedName>
        <fullName evidence="1">Integrase</fullName>
    </submittedName>
</protein>
<sequence length="96" mass="10825">MHQLDGLYIRMHKSRTDQEGRGAVRALRFTASHTSCPPCTWRRWAQVRTPTQSQSSPYVCRVGDLVGQEVPIVDGTEPGKGEVFVRQLDESSGRLR</sequence>
<accession>M2ZJ20</accession>
<name>M2ZJ20_9NOCA</name>
<gene>
    <name evidence="1" type="ORF">G352_00707</name>
</gene>
<dbReference type="AlphaFoldDB" id="M2ZJ20"/>
<proteinExistence type="predicted"/>
<reference evidence="1 2" key="1">
    <citation type="journal article" date="2013" name="Genome Announc.">
        <title>Draft Genome Sequence of Rhodococcus ruber Strain BKS 20-38.</title>
        <authorList>
            <person name="Bala M."/>
            <person name="Kumar S."/>
            <person name="Raghava G.P."/>
            <person name="Mayilraj S."/>
        </authorList>
    </citation>
    <scope>NUCLEOTIDE SEQUENCE [LARGE SCALE GENOMIC DNA]</scope>
    <source>
        <strain evidence="1 2">BKS 20-38</strain>
    </source>
</reference>
<dbReference type="EMBL" id="AOEX01000010">
    <property type="protein sequence ID" value="EME67297.1"/>
    <property type="molecule type" value="Genomic_DNA"/>
</dbReference>